<keyword evidence="7" id="KW-0630">Potassium</keyword>
<feature type="transmembrane region" description="Helical" evidence="12">
    <location>
        <begin position="150"/>
        <end position="171"/>
    </location>
</feature>
<dbReference type="Gene3D" id="1.10.287.70">
    <property type="match status" value="1"/>
</dbReference>
<feature type="transmembrane region" description="Helical" evidence="12">
    <location>
        <begin position="21"/>
        <end position="42"/>
    </location>
</feature>
<reference evidence="15 16" key="1">
    <citation type="submission" date="2013-09" db="EMBL/GenBank/DDBJ databases">
        <authorList>
            <person name="Zeng Z."/>
            <person name="Chen C."/>
        </authorList>
    </citation>
    <scope>NUCLEOTIDE SEQUENCE [LARGE SCALE GENOMIC DNA]</scope>
    <source>
        <strain evidence="15 16">WB 3.3-2</strain>
    </source>
</reference>
<dbReference type="GO" id="GO:0001508">
    <property type="term" value="P:action potential"/>
    <property type="evidence" value="ECO:0007669"/>
    <property type="project" value="TreeGrafter"/>
</dbReference>
<evidence type="ECO:0000256" key="2">
    <source>
        <dbReference type="ARBA" id="ARBA00022448"/>
    </source>
</evidence>
<keyword evidence="11" id="KW-0407">Ion channel</keyword>
<evidence type="ECO:0000256" key="4">
    <source>
        <dbReference type="ARBA" id="ARBA00022692"/>
    </source>
</evidence>
<organism evidence="15 16">
    <name type="scientific">Flavobacterium rivuli WB 3.3-2 = DSM 21788</name>
    <dbReference type="NCBI Taxonomy" id="1121895"/>
    <lineage>
        <taxon>Bacteria</taxon>
        <taxon>Pseudomonadati</taxon>
        <taxon>Bacteroidota</taxon>
        <taxon>Flavobacteriia</taxon>
        <taxon>Flavobacteriales</taxon>
        <taxon>Flavobacteriaceae</taxon>
        <taxon>Flavobacterium</taxon>
    </lineage>
</organism>
<dbReference type="PRINTS" id="PR00169">
    <property type="entry name" value="KCHANNEL"/>
</dbReference>
<dbReference type="OrthoDB" id="9799090at2"/>
<dbReference type="GO" id="GO:0008076">
    <property type="term" value="C:voltage-gated potassium channel complex"/>
    <property type="evidence" value="ECO:0007669"/>
    <property type="project" value="InterPro"/>
</dbReference>
<evidence type="ECO:0000313" key="15">
    <source>
        <dbReference type="EMBL" id="KGO86730.1"/>
    </source>
</evidence>
<dbReference type="AlphaFoldDB" id="A0A0A2MEL7"/>
<dbReference type="InterPro" id="IPR028325">
    <property type="entry name" value="VG_K_chnl"/>
</dbReference>
<dbReference type="STRING" id="1121895.GCA_000378485_00172"/>
<evidence type="ECO:0000256" key="7">
    <source>
        <dbReference type="ARBA" id="ARBA00022958"/>
    </source>
</evidence>
<accession>A0A0A2MEL7</accession>
<protein>
    <submittedName>
        <fullName evidence="15">Ion transporter</fullName>
    </submittedName>
</protein>
<evidence type="ECO:0000256" key="6">
    <source>
        <dbReference type="ARBA" id="ARBA00022882"/>
    </source>
</evidence>
<dbReference type="RefSeq" id="WP_026299804.1">
    <property type="nucleotide sequence ID" value="NZ_KB899966.1"/>
</dbReference>
<feature type="domain" description="Putative zinc-ribbon" evidence="14">
    <location>
        <begin position="242"/>
        <end position="265"/>
    </location>
</feature>
<evidence type="ECO:0000256" key="11">
    <source>
        <dbReference type="ARBA" id="ARBA00023303"/>
    </source>
</evidence>
<dbReference type="InterPro" id="IPR027359">
    <property type="entry name" value="Volt_channel_dom_sf"/>
</dbReference>
<dbReference type="Proteomes" id="UP000030152">
    <property type="component" value="Unassembled WGS sequence"/>
</dbReference>
<comment type="caution">
    <text evidence="15">The sequence shown here is derived from an EMBL/GenBank/DDBJ whole genome shotgun (WGS) entry which is preliminary data.</text>
</comment>
<dbReference type="PANTHER" id="PTHR11537:SF254">
    <property type="entry name" value="POTASSIUM VOLTAGE-GATED CHANNEL PROTEIN SHAB"/>
    <property type="match status" value="1"/>
</dbReference>
<dbReference type="InterPro" id="IPR059113">
    <property type="entry name" value="Znf_ribbon"/>
</dbReference>
<dbReference type="GO" id="GO:0005249">
    <property type="term" value="F:voltage-gated potassium channel activity"/>
    <property type="evidence" value="ECO:0007669"/>
    <property type="project" value="InterPro"/>
</dbReference>
<keyword evidence="4 12" id="KW-0812">Transmembrane</keyword>
<feature type="transmembrane region" description="Helical" evidence="12">
    <location>
        <begin position="177"/>
        <end position="197"/>
    </location>
</feature>
<gene>
    <name evidence="15" type="ORF">Q765_08860</name>
</gene>
<dbReference type="eggNOG" id="COG2126">
    <property type="taxonomic scope" value="Bacteria"/>
</dbReference>
<dbReference type="Gene3D" id="1.20.120.350">
    <property type="entry name" value="Voltage-gated potassium channels. Chain C"/>
    <property type="match status" value="1"/>
</dbReference>
<keyword evidence="10 12" id="KW-0472">Membrane</keyword>
<dbReference type="PANTHER" id="PTHR11537">
    <property type="entry name" value="VOLTAGE-GATED POTASSIUM CHANNEL"/>
    <property type="match status" value="1"/>
</dbReference>
<feature type="domain" description="Ion transport" evidence="13">
    <location>
        <begin position="23"/>
        <end position="239"/>
    </location>
</feature>
<evidence type="ECO:0000256" key="10">
    <source>
        <dbReference type="ARBA" id="ARBA00023136"/>
    </source>
</evidence>
<feature type="transmembrane region" description="Helical" evidence="12">
    <location>
        <begin position="48"/>
        <end position="69"/>
    </location>
</feature>
<dbReference type="InterPro" id="IPR005821">
    <property type="entry name" value="Ion_trans_dom"/>
</dbReference>
<evidence type="ECO:0000256" key="3">
    <source>
        <dbReference type="ARBA" id="ARBA00022538"/>
    </source>
</evidence>
<keyword evidence="5" id="KW-0631">Potassium channel</keyword>
<dbReference type="EMBL" id="JRLX01000008">
    <property type="protein sequence ID" value="KGO86730.1"/>
    <property type="molecule type" value="Genomic_DNA"/>
</dbReference>
<evidence type="ECO:0000259" key="14">
    <source>
        <dbReference type="Pfam" id="PF13248"/>
    </source>
</evidence>
<evidence type="ECO:0000256" key="8">
    <source>
        <dbReference type="ARBA" id="ARBA00022989"/>
    </source>
</evidence>
<feature type="transmembrane region" description="Helical" evidence="12">
    <location>
        <begin position="209"/>
        <end position="231"/>
    </location>
</feature>
<proteinExistence type="predicted"/>
<keyword evidence="9" id="KW-0406">Ion transport</keyword>
<dbReference type="Pfam" id="PF13248">
    <property type="entry name" value="Zn_ribbon_3"/>
    <property type="match status" value="1"/>
</dbReference>
<evidence type="ECO:0000313" key="16">
    <source>
        <dbReference type="Proteomes" id="UP000030152"/>
    </source>
</evidence>
<dbReference type="Pfam" id="PF00520">
    <property type="entry name" value="Ion_trans"/>
    <property type="match status" value="1"/>
</dbReference>
<sequence>MISEDFRKKLHTIIYEADTRAGRLFDIILLCVIFLSIVAVMLESVASIKIVYGHQLAVIEWVITILFTLEYIGRVIAVREPLRYVFSFYGIVDLLATLPKYIGLMFPGTGFLIAIRAIRLLRVFRILKLHNFVGASNQLVEALKKSRTKIAVFLFSVVVLCVIMGTLMYMIEGPASGFTSIPVSVYWTIVTLTTVGFGDITPLTPLGQFLSTIIMIMGYGIIAIPTGLVTAQFMNEKAHLNTQACPNCGTHQHRDDAKFCYNCGASLK</sequence>
<keyword evidence="6" id="KW-0851">Voltage-gated channel</keyword>
<evidence type="ECO:0000256" key="1">
    <source>
        <dbReference type="ARBA" id="ARBA00004141"/>
    </source>
</evidence>
<name>A0A0A2MEL7_9FLAO</name>
<dbReference type="SUPFAM" id="SSF81324">
    <property type="entry name" value="Voltage-gated potassium channels"/>
    <property type="match status" value="1"/>
</dbReference>
<keyword evidence="3" id="KW-0633">Potassium transport</keyword>
<comment type="subcellular location">
    <subcellularLocation>
        <location evidence="1">Membrane</location>
        <topology evidence="1">Multi-pass membrane protein</topology>
    </subcellularLocation>
</comment>
<evidence type="ECO:0000256" key="12">
    <source>
        <dbReference type="SAM" id="Phobius"/>
    </source>
</evidence>
<evidence type="ECO:0000256" key="5">
    <source>
        <dbReference type="ARBA" id="ARBA00022826"/>
    </source>
</evidence>
<evidence type="ECO:0000256" key="9">
    <source>
        <dbReference type="ARBA" id="ARBA00023065"/>
    </source>
</evidence>
<keyword evidence="8 12" id="KW-1133">Transmembrane helix</keyword>
<evidence type="ECO:0000259" key="13">
    <source>
        <dbReference type="Pfam" id="PF00520"/>
    </source>
</evidence>
<keyword evidence="2" id="KW-0813">Transport</keyword>
<feature type="transmembrane region" description="Helical" evidence="12">
    <location>
        <begin position="81"/>
        <end position="98"/>
    </location>
</feature>
<keyword evidence="16" id="KW-1185">Reference proteome</keyword>